<dbReference type="InterPro" id="IPR009081">
    <property type="entry name" value="PP-bd_ACP"/>
</dbReference>
<comment type="cofactor">
    <cofactor evidence="1">
        <name>pantetheine 4'-phosphate</name>
        <dbReference type="ChEBI" id="CHEBI:47942"/>
    </cofactor>
</comment>
<sequence length="777" mass="84614">MSAREPVPASVGQEALWFVDQLDRSSARYPARYSMVFAFRYRGDLVVPALERALNQVVARHGALRTTFAEPDGRLLQTVADDLVVRLVAEDVPERALRERLTLEEERGFDLERGPLFRAVLLRQAERDHVLVLAVHHAVFDGRSLDVLMDELREFYAAEVGGRAAAVAPSPAQYADFAAEEREWLETAGSREQLDFWRRTLKGAGPLHLPRRRREAPVSPAAGATVAFEVGEEVTAALRDLSTAERVTPFMFLHAVFHLVLARASGQRETVVGSPMSNRHEVGSQNAIGYFVNMVALRVDSAGDRRFRDLLRRVRGVALDAYENQDYPFARLVAHLEAARDGRPSDLFDTVLSFEHGSADPAGWPGLDVASVSIEEASAKFDVQVSVVWAQERLEGAITFRTALFDRPAVESLAEHFVTVLTRVVADPDVRLAALLPAPREAAARPVVRVAPARRGPARPPRTAREEVLCGLFAEVLGARSVGVDDGFFDLGGHSLLAGRLASRVRSALGVEMAVQWLFESPTPAGLAGRLDDPAPDSLAALLPLRAGGDLDPVFFLPPIGGLSWSYARFLPHIPRGHPVYGLQATGFAGDDRPGSFGELAETYLGLIRAVCPDGRCSVMGWSFGGVVAHEIAVRLAESGGEVRNLVLFDSVPAVRREVADEVPEDWLEDIRESIRGSGGAASGELTDAVFHDLSDIATHSLRLVWSHRSRVFGGRAVSFETDDSRAERDAAGVAWADLVTGGVETHRLLCTHEEVMNAAVVRRTGPVVAAAMRGNR</sequence>
<dbReference type="Gene3D" id="3.30.559.30">
    <property type="entry name" value="Nonribosomal peptide synthetase, condensation domain"/>
    <property type="match status" value="1"/>
</dbReference>
<dbReference type="InterPro" id="IPR001031">
    <property type="entry name" value="Thioesterase"/>
</dbReference>
<dbReference type="InterPro" id="IPR029058">
    <property type="entry name" value="AB_hydrolase_fold"/>
</dbReference>
<dbReference type="InterPro" id="IPR001242">
    <property type="entry name" value="Condensation_dom"/>
</dbReference>
<evidence type="ECO:0000256" key="1">
    <source>
        <dbReference type="ARBA" id="ARBA00001957"/>
    </source>
</evidence>
<name>A0A1H9KRT4_9PSEU</name>
<dbReference type="GO" id="GO:0003824">
    <property type="term" value="F:catalytic activity"/>
    <property type="evidence" value="ECO:0007669"/>
    <property type="project" value="InterPro"/>
</dbReference>
<organism evidence="5 6">
    <name type="scientific">Lentzea xinjiangensis</name>
    <dbReference type="NCBI Taxonomy" id="402600"/>
    <lineage>
        <taxon>Bacteria</taxon>
        <taxon>Bacillati</taxon>
        <taxon>Actinomycetota</taxon>
        <taxon>Actinomycetes</taxon>
        <taxon>Pseudonocardiales</taxon>
        <taxon>Pseudonocardiaceae</taxon>
        <taxon>Lentzea</taxon>
    </lineage>
</organism>
<evidence type="ECO:0000313" key="6">
    <source>
        <dbReference type="Proteomes" id="UP000199352"/>
    </source>
</evidence>
<dbReference type="InterPro" id="IPR036736">
    <property type="entry name" value="ACP-like_sf"/>
</dbReference>
<dbReference type="PROSITE" id="PS50075">
    <property type="entry name" value="CARRIER"/>
    <property type="match status" value="1"/>
</dbReference>
<dbReference type="PANTHER" id="PTHR45527">
    <property type="entry name" value="NONRIBOSOMAL PEPTIDE SYNTHETASE"/>
    <property type="match status" value="1"/>
</dbReference>
<dbReference type="CDD" id="cd19531">
    <property type="entry name" value="LCL_NRPS-like"/>
    <property type="match status" value="1"/>
</dbReference>
<dbReference type="InterPro" id="IPR023213">
    <property type="entry name" value="CAT-like_dom_sf"/>
</dbReference>
<dbReference type="Gene3D" id="3.40.50.1820">
    <property type="entry name" value="alpha/beta hydrolase"/>
    <property type="match status" value="1"/>
</dbReference>
<dbReference type="GO" id="GO:0005829">
    <property type="term" value="C:cytosol"/>
    <property type="evidence" value="ECO:0007669"/>
    <property type="project" value="TreeGrafter"/>
</dbReference>
<gene>
    <name evidence="5" type="ORF">SAMN05216188_10792</name>
</gene>
<evidence type="ECO:0000259" key="4">
    <source>
        <dbReference type="PROSITE" id="PS50075"/>
    </source>
</evidence>
<keyword evidence="2" id="KW-0596">Phosphopantetheine</keyword>
<dbReference type="Pfam" id="PF00975">
    <property type="entry name" value="Thioesterase"/>
    <property type="match status" value="1"/>
</dbReference>
<evidence type="ECO:0000256" key="2">
    <source>
        <dbReference type="ARBA" id="ARBA00022450"/>
    </source>
</evidence>
<dbReference type="GO" id="GO:0043041">
    <property type="term" value="P:amino acid activation for nonribosomal peptide biosynthetic process"/>
    <property type="evidence" value="ECO:0007669"/>
    <property type="project" value="TreeGrafter"/>
</dbReference>
<dbReference type="STRING" id="402600.SAMN05216188_10792"/>
<evidence type="ECO:0000313" key="5">
    <source>
        <dbReference type="EMBL" id="SER01822.1"/>
    </source>
</evidence>
<dbReference type="Proteomes" id="UP000199352">
    <property type="component" value="Unassembled WGS sequence"/>
</dbReference>
<keyword evidence="6" id="KW-1185">Reference proteome</keyword>
<dbReference type="PANTHER" id="PTHR45527:SF1">
    <property type="entry name" value="FATTY ACID SYNTHASE"/>
    <property type="match status" value="1"/>
</dbReference>
<dbReference type="Gene3D" id="3.30.559.10">
    <property type="entry name" value="Chloramphenicol acetyltransferase-like domain"/>
    <property type="match status" value="1"/>
</dbReference>
<dbReference type="Pfam" id="PF00668">
    <property type="entry name" value="Condensation"/>
    <property type="match status" value="1"/>
</dbReference>
<dbReference type="SUPFAM" id="SSF52777">
    <property type="entry name" value="CoA-dependent acyltransferases"/>
    <property type="match status" value="2"/>
</dbReference>
<feature type="domain" description="Carrier" evidence="4">
    <location>
        <begin position="460"/>
        <end position="535"/>
    </location>
</feature>
<dbReference type="InterPro" id="IPR020806">
    <property type="entry name" value="PKS_PP-bd"/>
</dbReference>
<dbReference type="AlphaFoldDB" id="A0A1H9KRT4"/>
<dbReference type="SUPFAM" id="SSF47336">
    <property type="entry name" value="ACP-like"/>
    <property type="match status" value="1"/>
</dbReference>
<accession>A0A1H9KRT4</accession>
<dbReference type="GO" id="GO:0008610">
    <property type="term" value="P:lipid biosynthetic process"/>
    <property type="evidence" value="ECO:0007669"/>
    <property type="project" value="UniProtKB-ARBA"/>
</dbReference>
<dbReference type="SUPFAM" id="SSF53474">
    <property type="entry name" value="alpha/beta-Hydrolases"/>
    <property type="match status" value="1"/>
</dbReference>
<protein>
    <submittedName>
        <fullName evidence="5">Phosphopantetheine attachment site</fullName>
    </submittedName>
</protein>
<dbReference type="Pfam" id="PF00550">
    <property type="entry name" value="PP-binding"/>
    <property type="match status" value="1"/>
</dbReference>
<dbReference type="SMART" id="SM00823">
    <property type="entry name" value="PKS_PP"/>
    <property type="match status" value="1"/>
</dbReference>
<dbReference type="EMBL" id="FOFR01000007">
    <property type="protein sequence ID" value="SER01822.1"/>
    <property type="molecule type" value="Genomic_DNA"/>
</dbReference>
<reference evidence="6" key="1">
    <citation type="submission" date="2016-10" db="EMBL/GenBank/DDBJ databases">
        <authorList>
            <person name="Varghese N."/>
            <person name="Submissions S."/>
        </authorList>
    </citation>
    <scope>NUCLEOTIDE SEQUENCE [LARGE SCALE GENOMIC DNA]</scope>
    <source>
        <strain evidence="6">CGMCC 4.3525</strain>
    </source>
</reference>
<proteinExistence type="predicted"/>
<dbReference type="RefSeq" id="WP_177221157.1">
    <property type="nucleotide sequence ID" value="NZ_FOFR01000007.1"/>
</dbReference>
<evidence type="ECO:0000256" key="3">
    <source>
        <dbReference type="ARBA" id="ARBA00022553"/>
    </source>
</evidence>
<keyword evidence="3" id="KW-0597">Phosphoprotein</keyword>
<dbReference type="GO" id="GO:0031177">
    <property type="term" value="F:phosphopantetheine binding"/>
    <property type="evidence" value="ECO:0007669"/>
    <property type="project" value="InterPro"/>
</dbReference>
<dbReference type="GO" id="GO:0044550">
    <property type="term" value="P:secondary metabolite biosynthetic process"/>
    <property type="evidence" value="ECO:0007669"/>
    <property type="project" value="TreeGrafter"/>
</dbReference>